<keyword evidence="1" id="KW-0812">Transmembrane</keyword>
<gene>
    <name evidence="2" type="ORF">XE03_1196</name>
</gene>
<evidence type="ECO:0000313" key="3">
    <source>
        <dbReference type="Proteomes" id="UP000053467"/>
    </source>
</evidence>
<evidence type="ECO:0000313" key="2">
    <source>
        <dbReference type="EMBL" id="KUK86833.1"/>
    </source>
</evidence>
<accession>A0A101I245</accession>
<dbReference type="EMBL" id="LGGX01000011">
    <property type="protein sequence ID" value="KUK86833.1"/>
    <property type="molecule type" value="Genomic_DNA"/>
</dbReference>
<feature type="transmembrane region" description="Helical" evidence="1">
    <location>
        <begin position="45"/>
        <end position="66"/>
    </location>
</feature>
<evidence type="ECO:0008006" key="4">
    <source>
        <dbReference type="Google" id="ProtNLM"/>
    </source>
</evidence>
<organism evidence="2 3">
    <name type="scientific">candidate division TA06 bacterium 34_109</name>
    <dbReference type="NCBI Taxonomy" id="1635277"/>
    <lineage>
        <taxon>Bacteria</taxon>
        <taxon>Bacteria division TA06</taxon>
    </lineage>
</organism>
<dbReference type="AlphaFoldDB" id="A0A101I245"/>
<keyword evidence="1" id="KW-1133">Transmembrane helix</keyword>
<evidence type="ECO:0000256" key="1">
    <source>
        <dbReference type="SAM" id="Phobius"/>
    </source>
</evidence>
<keyword evidence="1" id="KW-0472">Membrane</keyword>
<proteinExistence type="predicted"/>
<dbReference type="Proteomes" id="UP000053467">
    <property type="component" value="Unassembled WGS sequence"/>
</dbReference>
<name>A0A101I245_UNCT6</name>
<protein>
    <recommendedName>
        <fullName evidence="4">DUF5683 domain-containing protein</fullName>
    </recommendedName>
</protein>
<feature type="transmembrane region" description="Helical" evidence="1">
    <location>
        <begin position="165"/>
        <end position="186"/>
    </location>
</feature>
<comment type="caution">
    <text evidence="2">The sequence shown here is derived from an EMBL/GenBank/DDBJ whole genome shotgun (WGS) entry which is preliminary data.</text>
</comment>
<sequence length="213" mass="24806">MKKTFLFIIIFPFLLFSEVSKDVIFDTGKSLLLPGYGFFGLDKKVNSIPFILSETILLPFFTYLTFDANRKGDDALNFASYILSKNVSEYPENLLTKMEFYTSYRDYNIKVISKARSLYPDDYEKQLDYINKNIVPDSLGWEFSSDSARVYYSDLRKSSRELKQFSYYTLIAISINHIVSGIYTYFVSKEIRNIDFDTQLDSKGIKFNVGVKF</sequence>
<reference evidence="3" key="1">
    <citation type="journal article" date="2015" name="MBio">
        <title>Genome-Resolved Metagenomic Analysis Reveals Roles for Candidate Phyla and Other Microbial Community Members in Biogeochemical Transformations in Oil Reservoirs.</title>
        <authorList>
            <person name="Hu P."/>
            <person name="Tom L."/>
            <person name="Singh A."/>
            <person name="Thomas B.C."/>
            <person name="Baker B.J."/>
            <person name="Piceno Y.M."/>
            <person name="Andersen G.L."/>
            <person name="Banfield J.F."/>
        </authorList>
    </citation>
    <scope>NUCLEOTIDE SEQUENCE [LARGE SCALE GENOMIC DNA]</scope>
</reference>